<sequence>MRPDPGLVSPNARRGYLAPMTTHERLRVVGAETSPSHRLPSPRAPSDGDPGSRIRWKSPDAVVVEVTGEVDLCTVAGLAAVLDEHVRARPGVLRVDLGQVRFLGAAGIRVLLRAHRHAEAAGVHLVVDPGRSRAAVRALELLDRLEGRPPVS</sequence>
<evidence type="ECO:0000313" key="4">
    <source>
        <dbReference type="Proteomes" id="UP000199622"/>
    </source>
</evidence>
<dbReference type="EMBL" id="FNSO01000004">
    <property type="protein sequence ID" value="SEC93974.1"/>
    <property type="molecule type" value="Genomic_DNA"/>
</dbReference>
<accession>A0A1H4WN61</accession>
<dbReference type="PROSITE" id="PS50801">
    <property type="entry name" value="STAS"/>
    <property type="match status" value="1"/>
</dbReference>
<dbReference type="Gene3D" id="3.30.750.24">
    <property type="entry name" value="STAS domain"/>
    <property type="match status" value="1"/>
</dbReference>
<evidence type="ECO:0000259" key="2">
    <source>
        <dbReference type="PROSITE" id="PS50801"/>
    </source>
</evidence>
<organism evidence="3 4">
    <name type="scientific">Amycolatopsis tolypomycina</name>
    <dbReference type="NCBI Taxonomy" id="208445"/>
    <lineage>
        <taxon>Bacteria</taxon>
        <taxon>Bacillati</taxon>
        <taxon>Actinomycetota</taxon>
        <taxon>Actinomycetes</taxon>
        <taxon>Pseudonocardiales</taxon>
        <taxon>Pseudonocardiaceae</taxon>
        <taxon>Amycolatopsis</taxon>
    </lineage>
</organism>
<feature type="region of interest" description="Disordered" evidence="1">
    <location>
        <begin position="27"/>
        <end position="55"/>
    </location>
</feature>
<evidence type="ECO:0000313" key="3">
    <source>
        <dbReference type="EMBL" id="SEC93974.1"/>
    </source>
</evidence>
<evidence type="ECO:0000256" key="1">
    <source>
        <dbReference type="SAM" id="MobiDB-lite"/>
    </source>
</evidence>
<dbReference type="InterPro" id="IPR002645">
    <property type="entry name" value="STAS_dom"/>
</dbReference>
<feature type="domain" description="STAS" evidence="2">
    <location>
        <begin position="59"/>
        <end position="152"/>
    </location>
</feature>
<keyword evidence="4" id="KW-1185">Reference proteome</keyword>
<dbReference type="SUPFAM" id="SSF52091">
    <property type="entry name" value="SpoIIaa-like"/>
    <property type="match status" value="1"/>
</dbReference>
<dbReference type="Pfam" id="PF13466">
    <property type="entry name" value="STAS_2"/>
    <property type="match status" value="1"/>
</dbReference>
<dbReference type="AlphaFoldDB" id="A0A1H4WN61"/>
<dbReference type="InterPro" id="IPR058548">
    <property type="entry name" value="MlaB-like_STAS"/>
</dbReference>
<name>A0A1H4WN61_9PSEU</name>
<dbReference type="STRING" id="208445.SAMN04489727_5679"/>
<dbReference type="InterPro" id="IPR036513">
    <property type="entry name" value="STAS_dom_sf"/>
</dbReference>
<reference evidence="4" key="1">
    <citation type="submission" date="2016-10" db="EMBL/GenBank/DDBJ databases">
        <authorList>
            <person name="Varghese N."/>
            <person name="Submissions S."/>
        </authorList>
    </citation>
    <scope>NUCLEOTIDE SEQUENCE [LARGE SCALE GENOMIC DNA]</scope>
    <source>
        <strain evidence="4">DSM 44544</strain>
    </source>
</reference>
<gene>
    <name evidence="3" type="ORF">SAMN04489727_5679</name>
</gene>
<protein>
    <submittedName>
        <fullName evidence="3">Anti-anti-sigma factor</fullName>
    </submittedName>
</protein>
<proteinExistence type="predicted"/>
<dbReference type="CDD" id="cd07043">
    <property type="entry name" value="STAS_anti-anti-sigma_factors"/>
    <property type="match status" value="1"/>
</dbReference>
<dbReference type="Proteomes" id="UP000199622">
    <property type="component" value="Unassembled WGS sequence"/>
</dbReference>